<keyword evidence="3" id="KW-1185">Reference proteome</keyword>
<protein>
    <recommendedName>
        <fullName evidence="1">F-box/LRR-repeat protein 15/At3g58940/PEG3-like LRR domain-containing protein</fullName>
    </recommendedName>
</protein>
<reference evidence="2 3" key="1">
    <citation type="submission" date="2018-06" db="EMBL/GenBank/DDBJ databases">
        <title>The Genome of Cuscuta australis (Dodder) Provides Insight into the Evolution of Plant Parasitism.</title>
        <authorList>
            <person name="Liu H."/>
        </authorList>
    </citation>
    <scope>NUCLEOTIDE SEQUENCE [LARGE SCALE GENOMIC DNA]</scope>
    <source>
        <strain evidence="3">cv. Yunnan</strain>
        <tissue evidence="2">Vines</tissue>
    </source>
</reference>
<proteinExistence type="predicted"/>
<evidence type="ECO:0000259" key="1">
    <source>
        <dbReference type="Pfam" id="PF24758"/>
    </source>
</evidence>
<dbReference type="AlphaFoldDB" id="A0A328CXW0"/>
<dbReference type="Proteomes" id="UP000249390">
    <property type="component" value="Unassembled WGS sequence"/>
</dbReference>
<organism evidence="2 3">
    <name type="scientific">Cuscuta australis</name>
    <dbReference type="NCBI Taxonomy" id="267555"/>
    <lineage>
        <taxon>Eukaryota</taxon>
        <taxon>Viridiplantae</taxon>
        <taxon>Streptophyta</taxon>
        <taxon>Embryophyta</taxon>
        <taxon>Tracheophyta</taxon>
        <taxon>Spermatophyta</taxon>
        <taxon>Magnoliopsida</taxon>
        <taxon>eudicotyledons</taxon>
        <taxon>Gunneridae</taxon>
        <taxon>Pentapetalae</taxon>
        <taxon>asterids</taxon>
        <taxon>lamiids</taxon>
        <taxon>Solanales</taxon>
        <taxon>Convolvulaceae</taxon>
        <taxon>Cuscuteae</taxon>
        <taxon>Cuscuta</taxon>
        <taxon>Cuscuta subgen. Grammica</taxon>
        <taxon>Cuscuta sect. Cleistogrammica</taxon>
    </lineage>
</organism>
<dbReference type="Pfam" id="PF24758">
    <property type="entry name" value="LRR_At5g56370"/>
    <property type="match status" value="1"/>
</dbReference>
<feature type="domain" description="F-box/LRR-repeat protein 15/At3g58940/PEG3-like LRR" evidence="1">
    <location>
        <begin position="1"/>
        <end position="115"/>
    </location>
</feature>
<sequence>MDRWLHSISRQGVQQMYLHFGHHEYILPDCIFSCSTLSRLHLLWLCVTPNGSFTPSSLPNVTSFHFEHVDFGSRKYSFHPVDVPRLENLSFIACEYIFNCDITLKNLRSLKIKGCFTSLSSQQLCDFSAFIFDVTSVCYLELDNVSCLYVL</sequence>
<dbReference type="EMBL" id="NQVE01000209">
    <property type="protein sequence ID" value="RAL38305.1"/>
    <property type="molecule type" value="Genomic_DNA"/>
</dbReference>
<dbReference type="InterPro" id="IPR055411">
    <property type="entry name" value="LRR_FXL15/At3g58940/PEG3-like"/>
</dbReference>
<evidence type="ECO:0000313" key="2">
    <source>
        <dbReference type="EMBL" id="RAL38305.1"/>
    </source>
</evidence>
<gene>
    <name evidence="2" type="ORF">DM860_002283</name>
</gene>
<accession>A0A328CXW0</accession>
<comment type="caution">
    <text evidence="2">The sequence shown here is derived from an EMBL/GenBank/DDBJ whole genome shotgun (WGS) entry which is preliminary data.</text>
</comment>
<evidence type="ECO:0000313" key="3">
    <source>
        <dbReference type="Proteomes" id="UP000249390"/>
    </source>
</evidence>
<name>A0A328CXW0_9ASTE</name>
<dbReference type="SUPFAM" id="SSF52047">
    <property type="entry name" value="RNI-like"/>
    <property type="match status" value="1"/>
</dbReference>